<dbReference type="SMART" id="SM00320">
    <property type="entry name" value="WD40"/>
    <property type="match status" value="6"/>
</dbReference>
<dbReference type="SUPFAM" id="SSF50978">
    <property type="entry name" value="WD40 repeat-like"/>
    <property type="match status" value="1"/>
</dbReference>
<dbReference type="InterPro" id="IPR036322">
    <property type="entry name" value="WD40_repeat_dom_sf"/>
</dbReference>
<dbReference type="Proteomes" id="UP001519460">
    <property type="component" value="Unassembled WGS sequence"/>
</dbReference>
<feature type="repeat" description="WD" evidence="1">
    <location>
        <begin position="1097"/>
        <end position="1138"/>
    </location>
</feature>
<dbReference type="Pfam" id="PF12234">
    <property type="entry name" value="Rav1p_C"/>
    <property type="match status" value="1"/>
</dbReference>
<evidence type="ECO:0000256" key="2">
    <source>
        <dbReference type="SAM" id="MobiDB-lite"/>
    </source>
</evidence>
<dbReference type="InterPro" id="IPR015943">
    <property type="entry name" value="WD40/YVTN_repeat-like_dom_sf"/>
</dbReference>
<organism evidence="4 5">
    <name type="scientific">Batillaria attramentaria</name>
    <dbReference type="NCBI Taxonomy" id="370345"/>
    <lineage>
        <taxon>Eukaryota</taxon>
        <taxon>Metazoa</taxon>
        <taxon>Spiralia</taxon>
        <taxon>Lophotrochozoa</taxon>
        <taxon>Mollusca</taxon>
        <taxon>Gastropoda</taxon>
        <taxon>Caenogastropoda</taxon>
        <taxon>Sorbeoconcha</taxon>
        <taxon>Cerithioidea</taxon>
        <taxon>Batillariidae</taxon>
        <taxon>Batillaria</taxon>
    </lineage>
</organism>
<proteinExistence type="predicted"/>
<feature type="repeat" description="WD" evidence="1">
    <location>
        <begin position="1277"/>
        <end position="1318"/>
    </location>
</feature>
<gene>
    <name evidence="4" type="ORF">BaRGS_00033613</name>
</gene>
<feature type="region of interest" description="Disordered" evidence="2">
    <location>
        <begin position="395"/>
        <end position="423"/>
    </location>
</feature>
<keyword evidence="5" id="KW-1185">Reference proteome</keyword>
<feature type="compositionally biased region" description="Basic and acidic residues" evidence="2">
    <location>
        <begin position="893"/>
        <end position="908"/>
    </location>
</feature>
<feature type="region of interest" description="Disordered" evidence="2">
    <location>
        <begin position="889"/>
        <end position="908"/>
    </location>
</feature>
<sequence length="1375" mass="152346">MFREAAAFFLLADSLPDAIEVLLDKLNDLQLALVVCRLYDIEDPLPASVKALLYQNILGRDANGDNYNPHRAHHDSFLRSMALWMLKDYQAALQTLLEDNLGQRKSSDDSSDPDAHSTKPNIFNFYNYLRTHPLLLRLRLASSSLKKRRAILTGGLTRANSVAVSDKITTIDRVTPTERQLFFATAHTHFKNGCPFLALEGRITTGALDVTTPMANGLPNGSGEGGKASDFDWSTPLTGTNTADSIDWSQPAASNKAEDFDWGAPLAGNTSNTADAFDWSQPLAENKAEDFDWSSPLTNRVHFEDDADLLGSSFDGEDKETKPPEQKLDIMAQQYKFIACLKVLMEELSTLATGFEVDGGQLRYQLYIWLEKEVEVLKILCNYGMPEEQLPAQDANLDTSHDSDDEIPSSGRQRTHSQRSDVSTASLHEVILADKQDLESKERRMARRKRWLKQNSHLLRTLASYCILQGSSGGGLASVHMELLLLLQELQQERPQQQLLSPLPFPTTLPLLSASLASSRTVIADPIQYIQRLTQDLLHSVTAMVAPPGTTSNMGQVVSMRNLSVALSSCIYQCLCDSDSFYVNLARATDPGLEGFTSSMFVAPNSYLMAGILRGRHRSDSASQEVINTSPAKWPGVTSLHVLLLREKDEDSPKLQVLLCEALLAVYVSLLVTGMATFDPQILYRLLANKLDQQTWGALFGGGVKTVLKTEKNIPRLGGDPISKQRLKFNMKVMGPMKETYKENSSIISYDSDDSMDSDQVDGDDPLTDDEEEESFRPRSLLLAELPIVSPMLHAVMRLLECWEGMLQARLDLFSGPPDNYIPGLALDTITGMPSSKLQALLNPENTPFGNAAATLPVKRLWFHLLRQECLQETFLRYVYRKPHHHHVDSEDESLRTGSSDEQKVPEPMKVVHKEQDIISSFAINQANESILALATQKELVELDIGLLLHPPSWLTDDNEMDIETLRNEENRSRKDSLDADKEENWLVVDVRSHKLNSKWTCTEEFKMAPVRSPMTNAAETLPEFLVVNTPQDTPQPHSGTQTPNTPYVPSPVGSVQGLQTGRGTNVVKSLSSLGIQNPALTHCILDRSRRLIGVNMRRSVTGVRRIGSHPTLQYYLTGSADGCVRLWEWGHGQPVTTLRQPGNFPKVTKVLFNAQGNKCCVSDVEGSICLWQVGLGSNFNKPIMSLSCHNKTTSDFTFVGCSSLIATAGHSSESKNVCLWDTLLPPRSALVHAFACHEHGSPAIIYAPQHQLLISGGRKGDICIFDLRQRALRSQINAHDSAIKCLAVDPQEEYFVTGSAEGDIKVWAMNMPSMLVMFTGEHSKNTFFRSVGSTSGVTQVAVGPNNHLFSCGVDGSIKFRQLPERDSSVVQNWT</sequence>
<comment type="caution">
    <text evidence="4">The sequence shown here is derived from an EMBL/GenBank/DDBJ whole genome shotgun (WGS) entry which is preliminary data.</text>
</comment>
<dbReference type="PANTHER" id="PTHR13950">
    <property type="entry name" value="RABCONNECTIN-RELATED"/>
    <property type="match status" value="1"/>
</dbReference>
<feature type="region of interest" description="Disordered" evidence="2">
    <location>
        <begin position="749"/>
        <end position="775"/>
    </location>
</feature>
<dbReference type="InterPro" id="IPR052208">
    <property type="entry name" value="DmX-like/RAVE_component"/>
</dbReference>
<dbReference type="Gene3D" id="2.130.10.10">
    <property type="entry name" value="YVTN repeat-like/Quinoprotein amine dehydrogenase"/>
    <property type="match status" value="2"/>
</dbReference>
<dbReference type="InterPro" id="IPR001680">
    <property type="entry name" value="WD40_rpt"/>
</dbReference>
<keyword evidence="1" id="KW-0853">WD repeat</keyword>
<dbReference type="PANTHER" id="PTHR13950:SF9">
    <property type="entry name" value="RABCONNECTIN-3A"/>
    <property type="match status" value="1"/>
</dbReference>
<evidence type="ECO:0000313" key="4">
    <source>
        <dbReference type="EMBL" id="KAK7475121.1"/>
    </source>
</evidence>
<dbReference type="PROSITE" id="PS50082">
    <property type="entry name" value="WD_REPEATS_2"/>
    <property type="match status" value="2"/>
</dbReference>
<dbReference type="EMBL" id="JACVVK020000414">
    <property type="protein sequence ID" value="KAK7475121.1"/>
    <property type="molecule type" value="Genomic_DNA"/>
</dbReference>
<feature type="compositionally biased region" description="Acidic residues" evidence="2">
    <location>
        <begin position="751"/>
        <end position="774"/>
    </location>
</feature>
<protein>
    <recommendedName>
        <fullName evidence="3">RAVE complex protein Rav1 C-terminal domain-containing protein</fullName>
    </recommendedName>
</protein>
<reference evidence="4 5" key="1">
    <citation type="journal article" date="2023" name="Sci. Data">
        <title>Genome assembly of the Korean intertidal mud-creeper Batillaria attramentaria.</title>
        <authorList>
            <person name="Patra A.K."/>
            <person name="Ho P.T."/>
            <person name="Jun S."/>
            <person name="Lee S.J."/>
            <person name="Kim Y."/>
            <person name="Won Y.J."/>
        </authorList>
    </citation>
    <scope>NUCLEOTIDE SEQUENCE [LARGE SCALE GENOMIC DNA]</scope>
    <source>
        <strain evidence="4">Wonlab-2016</strain>
    </source>
</reference>
<name>A0ABD0JJL7_9CAEN</name>
<evidence type="ECO:0000259" key="3">
    <source>
        <dbReference type="Pfam" id="PF12234"/>
    </source>
</evidence>
<feature type="domain" description="RAVE complex protein Rav1 C-terminal" evidence="3">
    <location>
        <begin position="2"/>
        <end position="132"/>
    </location>
</feature>
<evidence type="ECO:0000256" key="1">
    <source>
        <dbReference type="PROSITE-ProRule" id="PRU00221"/>
    </source>
</evidence>
<dbReference type="PROSITE" id="PS50294">
    <property type="entry name" value="WD_REPEATS_REGION"/>
    <property type="match status" value="1"/>
</dbReference>
<dbReference type="Pfam" id="PF00400">
    <property type="entry name" value="WD40"/>
    <property type="match status" value="3"/>
</dbReference>
<dbReference type="InterPro" id="IPR022033">
    <property type="entry name" value="Rav1p_C"/>
</dbReference>
<evidence type="ECO:0000313" key="5">
    <source>
        <dbReference type="Proteomes" id="UP001519460"/>
    </source>
</evidence>
<dbReference type="FunFam" id="2.130.10.10:FF:000651">
    <property type="entry name" value="RaBConnectin related"/>
    <property type="match status" value="1"/>
</dbReference>
<accession>A0ABD0JJL7</accession>